<accession>A0AAP0IJ60</accession>
<reference evidence="1 2" key="1">
    <citation type="submission" date="2024-01" db="EMBL/GenBank/DDBJ databases">
        <title>Genome assemblies of Stephania.</title>
        <authorList>
            <person name="Yang L."/>
        </authorList>
    </citation>
    <scope>NUCLEOTIDE SEQUENCE [LARGE SCALE GENOMIC DNA]</scope>
    <source>
        <strain evidence="1">QJT</strain>
        <tissue evidence="1">Leaf</tissue>
    </source>
</reference>
<protein>
    <submittedName>
        <fullName evidence="1">Uncharacterized protein</fullName>
    </submittedName>
</protein>
<proteinExistence type="predicted"/>
<gene>
    <name evidence="1" type="ORF">Sjap_015390</name>
</gene>
<evidence type="ECO:0000313" key="1">
    <source>
        <dbReference type="EMBL" id="KAK9116443.1"/>
    </source>
</evidence>
<evidence type="ECO:0000313" key="2">
    <source>
        <dbReference type="Proteomes" id="UP001417504"/>
    </source>
</evidence>
<keyword evidence="2" id="KW-1185">Reference proteome</keyword>
<comment type="caution">
    <text evidence="1">The sequence shown here is derived from an EMBL/GenBank/DDBJ whole genome shotgun (WGS) entry which is preliminary data.</text>
</comment>
<organism evidence="1 2">
    <name type="scientific">Stephania japonica</name>
    <dbReference type="NCBI Taxonomy" id="461633"/>
    <lineage>
        <taxon>Eukaryota</taxon>
        <taxon>Viridiplantae</taxon>
        <taxon>Streptophyta</taxon>
        <taxon>Embryophyta</taxon>
        <taxon>Tracheophyta</taxon>
        <taxon>Spermatophyta</taxon>
        <taxon>Magnoliopsida</taxon>
        <taxon>Ranunculales</taxon>
        <taxon>Menispermaceae</taxon>
        <taxon>Menispermoideae</taxon>
        <taxon>Cissampelideae</taxon>
        <taxon>Stephania</taxon>
    </lineage>
</organism>
<dbReference type="AlphaFoldDB" id="A0AAP0IJ60"/>
<name>A0AAP0IJ60_9MAGN</name>
<dbReference type="Proteomes" id="UP001417504">
    <property type="component" value="Unassembled WGS sequence"/>
</dbReference>
<dbReference type="EMBL" id="JBBNAE010000006">
    <property type="protein sequence ID" value="KAK9116443.1"/>
    <property type="molecule type" value="Genomic_DNA"/>
</dbReference>
<sequence>MVYMLSPTFKIYVLQQTVHWGNLHDKGVLVVHHVVMTRGSLRSHVSFHAIYTLGCDALGELCLVFTLRSHRSYYSDCPQEGLHCDYIAEEILDLDAWEGPNIVFKSKNSHHRLLHSQSYSSTLVASDASAATLYFGFQKRFPSPRRLLHSLVRNLDSPDLRDEVTNSF</sequence>